<feature type="transmembrane region" description="Helical" evidence="1">
    <location>
        <begin position="21"/>
        <end position="40"/>
    </location>
</feature>
<organism evidence="2 3">
    <name type="scientific">Sediminibacterium roseum</name>
    <dbReference type="NCBI Taxonomy" id="1978412"/>
    <lineage>
        <taxon>Bacteria</taxon>
        <taxon>Pseudomonadati</taxon>
        <taxon>Bacteroidota</taxon>
        <taxon>Chitinophagia</taxon>
        <taxon>Chitinophagales</taxon>
        <taxon>Chitinophagaceae</taxon>
        <taxon>Sediminibacterium</taxon>
    </lineage>
</organism>
<keyword evidence="1" id="KW-0812">Transmembrane</keyword>
<comment type="caution">
    <text evidence="2">The sequence shown here is derived from an EMBL/GenBank/DDBJ whole genome shotgun (WGS) entry which is preliminary data.</text>
</comment>
<dbReference type="Proteomes" id="UP000753802">
    <property type="component" value="Unassembled WGS sequence"/>
</dbReference>
<sequence length="252" mass="28391">MSTQYNEQENASVYRNVRRSIFFTIRVMLLLASIFCAGNADAQKPDKNLDFCYWKYPDTVAARNGFKKAYPFYRLHNNDTLVDIGAASGGLEGALASFMTEKNVHFVLVDIDSNCLNETKLRNVQTYYSQVKGAPLNATFSMVHNTPDSLFLPLHSYGKVLIFNTLHEIPDQAKMARQISDIMYTGGELIVGEALSRPGHRIHGGCRQALLDEKEIQALFESNGFRLQETLMNPGELKKTVNPLMLARFVKL</sequence>
<dbReference type="InterPro" id="IPR029063">
    <property type="entry name" value="SAM-dependent_MTases_sf"/>
</dbReference>
<keyword evidence="1" id="KW-0472">Membrane</keyword>
<evidence type="ECO:0000313" key="2">
    <source>
        <dbReference type="EMBL" id="NCI50141.1"/>
    </source>
</evidence>
<accession>A0ABW9ZSQ3</accession>
<gene>
    <name evidence="2" type="ORF">GWC95_09420</name>
</gene>
<protein>
    <recommendedName>
        <fullName evidence="4">Methyltransferase domain-containing protein</fullName>
    </recommendedName>
</protein>
<dbReference type="EMBL" id="JAACJS010000012">
    <property type="protein sequence ID" value="NCI50141.1"/>
    <property type="molecule type" value="Genomic_DNA"/>
</dbReference>
<dbReference type="SUPFAM" id="SSF53335">
    <property type="entry name" value="S-adenosyl-L-methionine-dependent methyltransferases"/>
    <property type="match status" value="1"/>
</dbReference>
<dbReference type="RefSeq" id="WP_161818449.1">
    <property type="nucleotide sequence ID" value="NZ_JAACJS010000012.1"/>
</dbReference>
<keyword evidence="3" id="KW-1185">Reference proteome</keyword>
<keyword evidence="1" id="KW-1133">Transmembrane helix</keyword>
<evidence type="ECO:0000313" key="3">
    <source>
        <dbReference type="Proteomes" id="UP000753802"/>
    </source>
</evidence>
<evidence type="ECO:0008006" key="4">
    <source>
        <dbReference type="Google" id="ProtNLM"/>
    </source>
</evidence>
<name>A0ABW9ZSQ3_9BACT</name>
<dbReference type="Gene3D" id="3.40.50.150">
    <property type="entry name" value="Vaccinia Virus protein VP39"/>
    <property type="match status" value="1"/>
</dbReference>
<proteinExistence type="predicted"/>
<evidence type="ECO:0000256" key="1">
    <source>
        <dbReference type="SAM" id="Phobius"/>
    </source>
</evidence>
<reference evidence="2 3" key="1">
    <citation type="submission" date="2020-01" db="EMBL/GenBank/DDBJ databases">
        <title>Genome analysis.</title>
        <authorList>
            <person name="Wu S."/>
            <person name="Wang G."/>
        </authorList>
    </citation>
    <scope>NUCLEOTIDE SEQUENCE [LARGE SCALE GENOMIC DNA]</scope>
    <source>
        <strain evidence="2 3">SYL130</strain>
    </source>
</reference>